<keyword evidence="1" id="KW-1133">Transmembrane helix</keyword>
<dbReference type="RefSeq" id="WP_382253435.1">
    <property type="nucleotide sequence ID" value="NZ_JBHTBX010000001.1"/>
</dbReference>
<organism evidence="2 3">
    <name type="scientific">Hydrogenophaga bisanensis</name>
    <dbReference type="NCBI Taxonomy" id="439611"/>
    <lineage>
        <taxon>Bacteria</taxon>
        <taxon>Pseudomonadati</taxon>
        <taxon>Pseudomonadota</taxon>
        <taxon>Betaproteobacteria</taxon>
        <taxon>Burkholderiales</taxon>
        <taxon>Comamonadaceae</taxon>
        <taxon>Hydrogenophaga</taxon>
    </lineage>
</organism>
<dbReference type="Proteomes" id="UP001596495">
    <property type="component" value="Unassembled WGS sequence"/>
</dbReference>
<proteinExistence type="predicted"/>
<evidence type="ECO:0000256" key="1">
    <source>
        <dbReference type="SAM" id="Phobius"/>
    </source>
</evidence>
<name>A0ABW2R4F8_9BURK</name>
<evidence type="ECO:0000313" key="3">
    <source>
        <dbReference type="Proteomes" id="UP001596495"/>
    </source>
</evidence>
<gene>
    <name evidence="2" type="ORF">ACFQNJ_02070</name>
</gene>
<reference evidence="3" key="1">
    <citation type="journal article" date="2019" name="Int. J. Syst. Evol. Microbiol.">
        <title>The Global Catalogue of Microorganisms (GCM) 10K type strain sequencing project: providing services to taxonomists for standard genome sequencing and annotation.</title>
        <authorList>
            <consortium name="The Broad Institute Genomics Platform"/>
            <consortium name="The Broad Institute Genome Sequencing Center for Infectious Disease"/>
            <person name="Wu L."/>
            <person name="Ma J."/>
        </authorList>
    </citation>
    <scope>NUCLEOTIDE SEQUENCE [LARGE SCALE GENOMIC DNA]</scope>
    <source>
        <strain evidence="3">CCUG 54518</strain>
    </source>
</reference>
<keyword evidence="1" id="KW-0812">Transmembrane</keyword>
<keyword evidence="3" id="KW-1185">Reference proteome</keyword>
<dbReference type="EMBL" id="JBHTBX010000001">
    <property type="protein sequence ID" value="MFC7433293.1"/>
    <property type="molecule type" value="Genomic_DNA"/>
</dbReference>
<accession>A0ABW2R4F8</accession>
<evidence type="ECO:0000313" key="2">
    <source>
        <dbReference type="EMBL" id="MFC7433293.1"/>
    </source>
</evidence>
<comment type="caution">
    <text evidence="2">The sequence shown here is derived from an EMBL/GenBank/DDBJ whole genome shotgun (WGS) entry which is preliminary data.</text>
</comment>
<keyword evidence="1" id="KW-0472">Membrane</keyword>
<feature type="transmembrane region" description="Helical" evidence="1">
    <location>
        <begin position="68"/>
        <end position="92"/>
    </location>
</feature>
<feature type="transmembrane region" description="Helical" evidence="1">
    <location>
        <begin position="132"/>
        <end position="157"/>
    </location>
</feature>
<sequence>MNDHLSTEAEGHQLMRQRLFEQLMFRANLFNSANEQIQTFLFSVHGGGLVAALAFLSSDRGKMEIAWLAHTIAILIAGVVLCGFIRALSYFATRGLMFAMSVAIKRFDAQEVDLVEAMAISIPKPLIWLGRFAVTLGVVSFLLFIGALCITVDNLLLPQLLPRT</sequence>
<protein>
    <submittedName>
        <fullName evidence="2">Uncharacterized protein</fullName>
    </submittedName>
</protein>
<feature type="transmembrane region" description="Helical" evidence="1">
    <location>
        <begin position="37"/>
        <end position="56"/>
    </location>
</feature>